<protein>
    <submittedName>
        <fullName evidence="9">Transporter, gluconate:H+ symporter family</fullName>
    </submittedName>
</protein>
<name>A0AB72YYR5_9BIFI</name>
<keyword evidence="2" id="KW-0813">Transport</keyword>
<evidence type="ECO:0000256" key="1">
    <source>
        <dbReference type="ARBA" id="ARBA00004651"/>
    </source>
</evidence>
<evidence type="ECO:0000256" key="8">
    <source>
        <dbReference type="SAM" id="Phobius"/>
    </source>
</evidence>
<reference evidence="9 10" key="1">
    <citation type="submission" date="2010-10" db="EMBL/GenBank/DDBJ databases">
        <authorList>
            <person name="Durkin A.S."/>
            <person name="Madupu R."/>
            <person name="Torralba M."/>
            <person name="Gillis M."/>
            <person name="Methe B."/>
            <person name="Sutton G."/>
            <person name="Nelson K.E."/>
        </authorList>
    </citation>
    <scope>NUCLEOTIDE SEQUENCE [LARGE SCALE GENOMIC DNA]</scope>
    <source>
        <strain evidence="9 10">JCVIHMP022</strain>
    </source>
</reference>
<accession>A0AB72YYR5</accession>
<evidence type="ECO:0000256" key="5">
    <source>
        <dbReference type="ARBA" id="ARBA00022989"/>
    </source>
</evidence>
<dbReference type="Pfam" id="PF02447">
    <property type="entry name" value="GntP_permease"/>
    <property type="match status" value="1"/>
</dbReference>
<dbReference type="PANTHER" id="PTHR30354:SF22">
    <property type="entry name" value="HIGH-AFFINITY GLUCONATE TRANSPORTER"/>
    <property type="match status" value="1"/>
</dbReference>
<evidence type="ECO:0000256" key="7">
    <source>
        <dbReference type="ARBA" id="ARBA00049663"/>
    </source>
</evidence>
<dbReference type="PANTHER" id="PTHR30354">
    <property type="entry name" value="GNT FAMILY GLUCONATE TRANSPORTER"/>
    <property type="match status" value="1"/>
</dbReference>
<comment type="caution">
    <text evidence="9">The sequence shown here is derived from an EMBL/GenBank/DDBJ whole genome shotgun (WGS) entry which is preliminary data.</text>
</comment>
<evidence type="ECO:0000256" key="4">
    <source>
        <dbReference type="ARBA" id="ARBA00022692"/>
    </source>
</evidence>
<dbReference type="Proteomes" id="UP000003457">
    <property type="component" value="Unassembled WGS sequence"/>
</dbReference>
<keyword evidence="4 8" id="KW-0812">Transmembrane</keyword>
<feature type="transmembrane region" description="Helical" evidence="8">
    <location>
        <begin position="119"/>
        <end position="137"/>
    </location>
</feature>
<sequence length="258" mass="27188">MSRVRCSTCSCIAFVRIYIAQTSTSQYSVISKNSRRKRPPGFAISVLTAMMPVILIAIATICSFILPESNPVNEAIQIVGAPDAAMLLSLLFAIWSMGFARKKTVSEISTSMTESVKQIAMMLLIIGGGGAFKQVLVDGGISDYVSSLFANLNMSPLIAAWLVAAVLRVCLGSATVASLTAAGLVAPMLAMSSVNPALMVLAVGAGSVIADHVNDAGFWMIKEYFGLSLKETFLSWTTATTVMSVTGLVSVLGLSLFI</sequence>
<keyword evidence="5 8" id="KW-1133">Transmembrane helix</keyword>
<organism evidence="9 10">
    <name type="scientific">Bifidobacterium dentium JCVIHMP022</name>
    <dbReference type="NCBI Taxonomy" id="553191"/>
    <lineage>
        <taxon>Bacteria</taxon>
        <taxon>Bacillati</taxon>
        <taxon>Actinomycetota</taxon>
        <taxon>Actinomycetes</taxon>
        <taxon>Bifidobacteriales</taxon>
        <taxon>Bifidobacteriaceae</taxon>
        <taxon>Bifidobacterium</taxon>
    </lineage>
</organism>
<evidence type="ECO:0000313" key="9">
    <source>
        <dbReference type="EMBL" id="EFO76905.1"/>
    </source>
</evidence>
<dbReference type="GO" id="GO:0005886">
    <property type="term" value="C:plasma membrane"/>
    <property type="evidence" value="ECO:0007669"/>
    <property type="project" value="UniProtKB-SubCell"/>
</dbReference>
<comment type="similarity">
    <text evidence="7">Belongs to the GntP permease family.</text>
</comment>
<keyword evidence="6 8" id="KW-0472">Membrane</keyword>
<gene>
    <name evidence="9" type="ORF">HMPREF9003_2162</name>
</gene>
<feature type="transmembrane region" description="Helical" evidence="8">
    <location>
        <begin position="198"/>
        <end position="221"/>
    </location>
</feature>
<dbReference type="GO" id="GO:0015128">
    <property type="term" value="F:gluconate transmembrane transporter activity"/>
    <property type="evidence" value="ECO:0007669"/>
    <property type="project" value="InterPro"/>
</dbReference>
<feature type="transmembrane region" description="Helical" evidence="8">
    <location>
        <begin position="233"/>
        <end position="257"/>
    </location>
</feature>
<dbReference type="InterPro" id="IPR003474">
    <property type="entry name" value="Glcn_transporter"/>
</dbReference>
<feature type="transmembrane region" description="Helical" evidence="8">
    <location>
        <begin position="157"/>
        <end position="186"/>
    </location>
</feature>
<keyword evidence="3" id="KW-1003">Cell membrane</keyword>
<evidence type="ECO:0000256" key="3">
    <source>
        <dbReference type="ARBA" id="ARBA00022475"/>
    </source>
</evidence>
<evidence type="ECO:0000313" key="10">
    <source>
        <dbReference type="Proteomes" id="UP000003457"/>
    </source>
</evidence>
<dbReference type="EMBL" id="AEHJ01000034">
    <property type="protein sequence ID" value="EFO76905.1"/>
    <property type="molecule type" value="Genomic_DNA"/>
</dbReference>
<feature type="transmembrane region" description="Helical" evidence="8">
    <location>
        <begin position="78"/>
        <end position="98"/>
    </location>
</feature>
<feature type="transmembrane region" description="Helical" evidence="8">
    <location>
        <begin position="42"/>
        <end position="66"/>
    </location>
</feature>
<evidence type="ECO:0000256" key="6">
    <source>
        <dbReference type="ARBA" id="ARBA00023136"/>
    </source>
</evidence>
<comment type="subcellular location">
    <subcellularLocation>
        <location evidence="1">Cell membrane</location>
        <topology evidence="1">Multi-pass membrane protein</topology>
    </subcellularLocation>
</comment>
<evidence type="ECO:0000256" key="2">
    <source>
        <dbReference type="ARBA" id="ARBA00022448"/>
    </source>
</evidence>
<proteinExistence type="inferred from homology"/>
<dbReference type="AlphaFoldDB" id="A0AB72YYR5"/>